<feature type="compositionally biased region" description="Polar residues" evidence="1">
    <location>
        <begin position="381"/>
        <end position="395"/>
    </location>
</feature>
<feature type="compositionally biased region" description="Acidic residues" evidence="1">
    <location>
        <begin position="719"/>
        <end position="729"/>
    </location>
</feature>
<comment type="caution">
    <text evidence="2">The sequence shown here is derived from an EMBL/GenBank/DDBJ whole genome shotgun (WGS) entry which is preliminary data.</text>
</comment>
<feature type="compositionally biased region" description="Basic and acidic residues" evidence="1">
    <location>
        <begin position="525"/>
        <end position="542"/>
    </location>
</feature>
<dbReference type="AlphaFoldDB" id="A0A9P1J2N4"/>
<feature type="compositionally biased region" description="Low complexity" evidence="1">
    <location>
        <begin position="665"/>
        <end position="675"/>
    </location>
</feature>
<name>A0A9P1J2N4_9PELO</name>
<feature type="compositionally biased region" description="Polar residues" evidence="1">
    <location>
        <begin position="696"/>
        <end position="717"/>
    </location>
</feature>
<gene>
    <name evidence="2" type="ORF">CAMP_LOCUS18415</name>
</gene>
<feature type="region of interest" description="Disordered" evidence="1">
    <location>
        <begin position="244"/>
        <end position="297"/>
    </location>
</feature>
<protein>
    <submittedName>
        <fullName evidence="2">Uncharacterized protein</fullName>
    </submittedName>
</protein>
<sequence>MSGSLLDDENINKALDSTVKNILGEMNVMLERVKQISAQCLDTTLRIDTISIDVGNLKNEKAVVHKIVRTIEPAEESPSKNKRDILDMYAEKIKAINTSSRHRYVHQIALASNYTPRTEMLIDPDIEPCSSQISTKTDKIIEKIDPIVKKEEKEDFNTSINGHHESESSKVPELKTPQQLAPPKKPIFDSESEEEENGFIDKTVTKPAVLEVAAESKPEIKQNGMLDIQKELAAKFASKTPQVTQSLISENESKAEPPIDQKLPIPSSVPAPPPMTSPLLKPQSEPESVNEPEKIAVSVPEVKTNGIADFKKELAAKLATPKIPQPTTAKSLFSDSESEETPPQKPTQVAAKPVQKSEVKTNGAAKPENVKNSIEKEVQIPVNNTKPTSLSNNKKVVTKPVQKKFSLLDDSDSDEDLFNKSAIVKKPTNLQSSKKQPPVEVKKPPTVAPSSASTYNKPMKSLLDSDSDEDSDSLFKAKKIVNTPAKSILESDDDSIFEKKSLSSKAVDKKTSDVAKDLKKTEIEKPSEIKKIDNQKAVEPKKGASKSIFFESDDSDDELFKVKTKKVITEKPATSSIQKTSVASPNLSNSKNQQEIPITSGKLQNGGEPKEISSSLKDSESSTVEIPPSLEKSATPESLGKIEKSDFTSNLNALLAKKPGSIPKTESSPTTSETSQDSFSSILKSKPKGPNRRPRTTSTHNKTQDQSQIQNLATSSEIPAEEPFFDPLS</sequence>
<feature type="compositionally biased region" description="Pro residues" evidence="1">
    <location>
        <begin position="267"/>
        <end position="276"/>
    </location>
</feature>
<keyword evidence="3" id="KW-1185">Reference proteome</keyword>
<reference evidence="2" key="1">
    <citation type="submission" date="2022-11" db="EMBL/GenBank/DDBJ databases">
        <authorList>
            <person name="Kikuchi T."/>
        </authorList>
    </citation>
    <scope>NUCLEOTIDE SEQUENCE</scope>
    <source>
        <strain evidence="2">PS1010</strain>
    </source>
</reference>
<feature type="compositionally biased region" description="Polar residues" evidence="1">
    <location>
        <begin position="572"/>
        <end position="603"/>
    </location>
</feature>
<proteinExistence type="predicted"/>
<feature type="region of interest" description="Disordered" evidence="1">
    <location>
        <begin position="571"/>
        <end position="729"/>
    </location>
</feature>
<feature type="compositionally biased region" description="Low complexity" evidence="1">
    <location>
        <begin position="434"/>
        <end position="449"/>
    </location>
</feature>
<dbReference type="Proteomes" id="UP001152747">
    <property type="component" value="Unassembled WGS sequence"/>
</dbReference>
<evidence type="ECO:0000256" key="1">
    <source>
        <dbReference type="SAM" id="MobiDB-lite"/>
    </source>
</evidence>
<feature type="compositionally biased region" description="Polar residues" evidence="1">
    <location>
        <begin position="325"/>
        <end position="335"/>
    </location>
</feature>
<evidence type="ECO:0000313" key="3">
    <source>
        <dbReference type="Proteomes" id="UP001152747"/>
    </source>
</evidence>
<dbReference type="EMBL" id="CANHGI010000006">
    <property type="protein sequence ID" value="CAI5455778.1"/>
    <property type="molecule type" value="Genomic_DNA"/>
</dbReference>
<feature type="region of interest" description="Disordered" evidence="1">
    <location>
        <begin position="317"/>
        <end position="470"/>
    </location>
</feature>
<feature type="compositionally biased region" description="Basic and acidic residues" evidence="1">
    <location>
        <begin position="152"/>
        <end position="173"/>
    </location>
</feature>
<evidence type="ECO:0000313" key="2">
    <source>
        <dbReference type="EMBL" id="CAI5455778.1"/>
    </source>
</evidence>
<accession>A0A9P1J2N4</accession>
<organism evidence="2 3">
    <name type="scientific">Caenorhabditis angaria</name>
    <dbReference type="NCBI Taxonomy" id="860376"/>
    <lineage>
        <taxon>Eukaryota</taxon>
        <taxon>Metazoa</taxon>
        <taxon>Ecdysozoa</taxon>
        <taxon>Nematoda</taxon>
        <taxon>Chromadorea</taxon>
        <taxon>Rhabditida</taxon>
        <taxon>Rhabditina</taxon>
        <taxon>Rhabditomorpha</taxon>
        <taxon>Rhabditoidea</taxon>
        <taxon>Rhabditidae</taxon>
        <taxon>Peloderinae</taxon>
        <taxon>Caenorhabditis</taxon>
    </lineage>
</organism>
<feature type="region of interest" description="Disordered" evidence="1">
    <location>
        <begin position="525"/>
        <end position="549"/>
    </location>
</feature>
<feature type="region of interest" description="Disordered" evidence="1">
    <location>
        <begin position="152"/>
        <end position="202"/>
    </location>
</feature>
<feature type="compositionally biased region" description="Basic residues" evidence="1">
    <location>
        <begin position="685"/>
        <end position="695"/>
    </location>
</feature>